<comment type="caution">
    <text evidence="12">The sequence shown here is derived from an EMBL/GenBank/DDBJ whole genome shotgun (WGS) entry which is preliminary data.</text>
</comment>
<dbReference type="AlphaFoldDB" id="A0A2K3MRK6"/>
<dbReference type="EMBL" id="ASHM01011518">
    <property type="protein sequence ID" value="PNX93450.1"/>
    <property type="molecule type" value="Genomic_DNA"/>
</dbReference>
<evidence type="ECO:0000313" key="12">
    <source>
        <dbReference type="EMBL" id="PNX93450.1"/>
    </source>
</evidence>
<name>A0A2K3MRK6_TRIPR</name>
<dbReference type="InterPro" id="IPR051824">
    <property type="entry name" value="LRR_Rcpt-Like_S/T_Kinase"/>
</dbReference>
<evidence type="ECO:0000256" key="7">
    <source>
        <dbReference type="ARBA" id="ARBA00022777"/>
    </source>
</evidence>
<dbReference type="InterPro" id="IPR024788">
    <property type="entry name" value="Malectin-like_Carb-bd_dom"/>
</dbReference>
<keyword evidence="2" id="KW-0723">Serine/threonine-protein kinase</keyword>
<dbReference type="Gene3D" id="1.10.510.10">
    <property type="entry name" value="Transferase(Phosphotransferase) domain 1"/>
    <property type="match status" value="1"/>
</dbReference>
<evidence type="ECO:0000256" key="4">
    <source>
        <dbReference type="ARBA" id="ARBA00022692"/>
    </source>
</evidence>
<dbReference type="SMART" id="SM00220">
    <property type="entry name" value="S_TKc"/>
    <property type="match status" value="1"/>
</dbReference>
<dbReference type="PROSITE" id="PS00108">
    <property type="entry name" value="PROTEIN_KINASE_ST"/>
    <property type="match status" value="1"/>
</dbReference>
<keyword evidence="3" id="KW-0808">Transferase</keyword>
<evidence type="ECO:0000256" key="8">
    <source>
        <dbReference type="ARBA" id="ARBA00022840"/>
    </source>
</evidence>
<keyword evidence="4" id="KW-0812">Transmembrane</keyword>
<keyword evidence="7 12" id="KW-0418">Kinase</keyword>
<evidence type="ECO:0000259" key="11">
    <source>
        <dbReference type="PROSITE" id="PS50011"/>
    </source>
</evidence>
<dbReference type="SUPFAM" id="SSF56112">
    <property type="entry name" value="Protein kinase-like (PK-like)"/>
    <property type="match status" value="1"/>
</dbReference>
<dbReference type="STRING" id="57577.A0A2K3MRK6"/>
<dbReference type="PANTHER" id="PTHR48006:SF84">
    <property type="entry name" value="REPEAT TRANSMEMBRANE PROTEIN KINASE, PUTATIVE, EXPRESSED-RELATED"/>
    <property type="match status" value="1"/>
</dbReference>
<accession>A0A2K3MRK6</accession>
<dbReference type="Gene3D" id="3.30.200.20">
    <property type="entry name" value="Phosphorylase Kinase, domain 1"/>
    <property type="match status" value="1"/>
</dbReference>
<evidence type="ECO:0000256" key="2">
    <source>
        <dbReference type="ARBA" id="ARBA00022527"/>
    </source>
</evidence>
<evidence type="ECO:0000313" key="13">
    <source>
        <dbReference type="Proteomes" id="UP000236291"/>
    </source>
</evidence>
<dbReference type="PANTHER" id="PTHR48006">
    <property type="entry name" value="LEUCINE-RICH REPEAT-CONTAINING PROTEIN DDB_G0281931-RELATED"/>
    <property type="match status" value="1"/>
</dbReference>
<feature type="domain" description="Protein kinase" evidence="11">
    <location>
        <begin position="299"/>
        <end position="534"/>
    </location>
</feature>
<reference evidence="12 13" key="1">
    <citation type="journal article" date="2014" name="Am. J. Bot.">
        <title>Genome assembly and annotation for red clover (Trifolium pratense; Fabaceae).</title>
        <authorList>
            <person name="Istvanek J."/>
            <person name="Jaros M."/>
            <person name="Krenek A."/>
            <person name="Repkova J."/>
        </authorList>
    </citation>
    <scope>NUCLEOTIDE SEQUENCE [LARGE SCALE GENOMIC DNA]</scope>
    <source>
        <strain evidence="13">cv. Tatra</strain>
        <tissue evidence="12">Young leaves</tissue>
    </source>
</reference>
<evidence type="ECO:0000256" key="5">
    <source>
        <dbReference type="ARBA" id="ARBA00022729"/>
    </source>
</evidence>
<proteinExistence type="predicted"/>
<evidence type="ECO:0000256" key="10">
    <source>
        <dbReference type="ARBA" id="ARBA00023136"/>
    </source>
</evidence>
<dbReference type="PROSITE" id="PS50011">
    <property type="entry name" value="PROTEIN_KINASE_DOM"/>
    <property type="match status" value="1"/>
</dbReference>
<organism evidence="12 13">
    <name type="scientific">Trifolium pratense</name>
    <name type="common">Red clover</name>
    <dbReference type="NCBI Taxonomy" id="57577"/>
    <lineage>
        <taxon>Eukaryota</taxon>
        <taxon>Viridiplantae</taxon>
        <taxon>Streptophyta</taxon>
        <taxon>Embryophyta</taxon>
        <taxon>Tracheophyta</taxon>
        <taxon>Spermatophyta</taxon>
        <taxon>Magnoliopsida</taxon>
        <taxon>eudicotyledons</taxon>
        <taxon>Gunneridae</taxon>
        <taxon>Pentapetalae</taxon>
        <taxon>rosids</taxon>
        <taxon>fabids</taxon>
        <taxon>Fabales</taxon>
        <taxon>Fabaceae</taxon>
        <taxon>Papilionoideae</taxon>
        <taxon>50 kb inversion clade</taxon>
        <taxon>NPAAA clade</taxon>
        <taxon>Hologalegina</taxon>
        <taxon>IRL clade</taxon>
        <taxon>Trifolieae</taxon>
        <taxon>Trifolium</taxon>
    </lineage>
</organism>
<dbReference type="InterPro" id="IPR008271">
    <property type="entry name" value="Ser/Thr_kinase_AS"/>
</dbReference>
<keyword evidence="5" id="KW-0732">Signal</keyword>
<gene>
    <name evidence="12" type="ORF">L195_g016604</name>
</gene>
<dbReference type="Gene3D" id="2.60.120.430">
    <property type="entry name" value="Galactose-binding lectin"/>
    <property type="match status" value="1"/>
</dbReference>
<keyword evidence="9" id="KW-1133">Transmembrane helix</keyword>
<dbReference type="ExpressionAtlas" id="A0A2K3MRK6">
    <property type="expression patterns" value="baseline"/>
</dbReference>
<dbReference type="GO" id="GO:0016020">
    <property type="term" value="C:membrane"/>
    <property type="evidence" value="ECO:0007669"/>
    <property type="project" value="UniProtKB-SubCell"/>
</dbReference>
<evidence type="ECO:0000256" key="9">
    <source>
        <dbReference type="ARBA" id="ARBA00022989"/>
    </source>
</evidence>
<dbReference type="FunFam" id="3.30.200.20:FF:000039">
    <property type="entry name" value="receptor-like protein kinase FERONIA"/>
    <property type="match status" value="1"/>
</dbReference>
<protein>
    <submittedName>
        <fullName evidence="12">Receptor-like protein kinase THESEUS 1-like protein</fullName>
    </submittedName>
</protein>
<comment type="subcellular location">
    <subcellularLocation>
        <location evidence="1">Membrane</location>
        <topology evidence="1">Single-pass type I membrane protein</topology>
    </subcellularLocation>
</comment>
<dbReference type="InterPro" id="IPR011009">
    <property type="entry name" value="Kinase-like_dom_sf"/>
</dbReference>
<keyword evidence="8" id="KW-0067">ATP-binding</keyword>
<sequence length="556" mass="62561">MTFASIKVTTDSFVLLDNFTFANYTNSHFKKEYAINITSDELSLTFIPLNNSLVFVNAIEVISISDELFFDHIVVTLNPSGFFEQFSKSALETVYRVNIGGATLSDTLGRTWENDEYYFRHPINTSTSSYLVSTNPSAIKYSVAAPPSVYAMARALKIASQSQGYDLSWIFNVDPNFMYFVRVHFCDIINNSLNNKMVFNLFINGAFAVRSLDLSSKTRRLVVPYYHDFISYSSRNTLKVSVSVDPDTRADTLDAIMNGVEILKISNNAGRWRKKKSVTSFKFLRHYTLPEMQQATNYFDAELITGAGGFGKVYKGKLENGKVVAIKVANPESRQGLSEFQNEIELLSGLRHQNLVSLVGAAKGLLYLHTGAKQSIIHRDVKTTNILLDENLVPKVADFGISKKGPLLDKSHVTTNVKGSFGYVDPEYFWTKYLTKKSDVYSFGVVLIEVICGKPALDDTRTTQEMNLALWALSCHKKGTFNEMVDPYLIGKVNMDSLNKVLELAWKCLEERRVNRPSMGYVLCQLEEALHLELASHVLNDNDNDNEFTDDIEAVV</sequence>
<evidence type="ECO:0000256" key="6">
    <source>
        <dbReference type="ARBA" id="ARBA00022741"/>
    </source>
</evidence>
<evidence type="ECO:0000256" key="1">
    <source>
        <dbReference type="ARBA" id="ARBA00004479"/>
    </source>
</evidence>
<keyword evidence="10" id="KW-0472">Membrane</keyword>
<evidence type="ECO:0000256" key="3">
    <source>
        <dbReference type="ARBA" id="ARBA00022679"/>
    </source>
</evidence>
<dbReference type="Pfam" id="PF00069">
    <property type="entry name" value="Pkinase"/>
    <property type="match status" value="1"/>
</dbReference>
<dbReference type="GO" id="GO:0005524">
    <property type="term" value="F:ATP binding"/>
    <property type="evidence" value="ECO:0007669"/>
    <property type="project" value="UniProtKB-KW"/>
</dbReference>
<keyword evidence="12" id="KW-0675">Receptor</keyword>
<dbReference type="InterPro" id="IPR000719">
    <property type="entry name" value="Prot_kinase_dom"/>
</dbReference>
<dbReference type="GO" id="GO:0004674">
    <property type="term" value="F:protein serine/threonine kinase activity"/>
    <property type="evidence" value="ECO:0007669"/>
    <property type="project" value="UniProtKB-KW"/>
</dbReference>
<dbReference type="Proteomes" id="UP000236291">
    <property type="component" value="Unassembled WGS sequence"/>
</dbReference>
<dbReference type="Pfam" id="PF12819">
    <property type="entry name" value="Malectin_like"/>
    <property type="match status" value="1"/>
</dbReference>
<keyword evidence="6" id="KW-0547">Nucleotide-binding</keyword>
<reference evidence="12 13" key="2">
    <citation type="journal article" date="2017" name="Front. Plant Sci.">
        <title>Gene Classification and Mining of Molecular Markers Useful in Red Clover (Trifolium pratense) Breeding.</title>
        <authorList>
            <person name="Istvanek J."/>
            <person name="Dluhosova J."/>
            <person name="Dluhos P."/>
            <person name="Patkova L."/>
            <person name="Nedelnik J."/>
            <person name="Repkova J."/>
        </authorList>
    </citation>
    <scope>NUCLEOTIDE SEQUENCE [LARGE SCALE GENOMIC DNA]</scope>
    <source>
        <strain evidence="13">cv. Tatra</strain>
        <tissue evidence="12">Young leaves</tissue>
    </source>
</reference>